<organism evidence="5">
    <name type="scientific">Psilocybe cubensis</name>
    <name type="common">Psychedelic mushroom</name>
    <name type="synonym">Stropharia cubensis</name>
    <dbReference type="NCBI Taxonomy" id="181762"/>
    <lineage>
        <taxon>Eukaryota</taxon>
        <taxon>Fungi</taxon>
        <taxon>Dikarya</taxon>
        <taxon>Basidiomycota</taxon>
        <taxon>Agaricomycotina</taxon>
        <taxon>Agaricomycetes</taxon>
        <taxon>Agaricomycetidae</taxon>
        <taxon>Agaricales</taxon>
        <taxon>Agaricineae</taxon>
        <taxon>Strophariaceae</taxon>
        <taxon>Psilocybe</taxon>
    </lineage>
</organism>
<evidence type="ECO:0000259" key="4">
    <source>
        <dbReference type="PROSITE" id="PS51767"/>
    </source>
</evidence>
<dbReference type="GO" id="GO:0004190">
    <property type="term" value="F:aspartic-type endopeptidase activity"/>
    <property type="evidence" value="ECO:0007669"/>
    <property type="project" value="InterPro"/>
</dbReference>
<comment type="similarity">
    <text evidence="1">Belongs to the peptidase A1 family.</text>
</comment>
<accession>A0A8H8CJ41</accession>
<dbReference type="Gene3D" id="2.40.70.10">
    <property type="entry name" value="Acid Proteases"/>
    <property type="match status" value="2"/>
</dbReference>
<dbReference type="InterPro" id="IPR001461">
    <property type="entry name" value="Aspartic_peptidase_A1"/>
</dbReference>
<comment type="caution">
    <text evidence="5">The sequence shown here is derived from an EMBL/GenBank/DDBJ whole genome shotgun (WGS) entry which is preliminary data.</text>
</comment>
<evidence type="ECO:0000256" key="2">
    <source>
        <dbReference type="SAM" id="MobiDB-lite"/>
    </source>
</evidence>
<feature type="region of interest" description="Disordered" evidence="2">
    <location>
        <begin position="206"/>
        <end position="226"/>
    </location>
</feature>
<proteinExistence type="inferred from homology"/>
<feature type="chain" id="PRO_5034520988" description="Peptidase A1 domain-containing protein" evidence="3">
    <location>
        <begin position="20"/>
        <end position="606"/>
    </location>
</feature>
<dbReference type="PANTHER" id="PTHR47966:SF51">
    <property type="entry name" value="BETA-SITE APP-CLEAVING ENZYME, ISOFORM A-RELATED"/>
    <property type="match status" value="1"/>
</dbReference>
<evidence type="ECO:0000256" key="3">
    <source>
        <dbReference type="SAM" id="SignalP"/>
    </source>
</evidence>
<feature type="signal peptide" evidence="3">
    <location>
        <begin position="1"/>
        <end position="19"/>
    </location>
</feature>
<feature type="compositionally biased region" description="Basic and acidic residues" evidence="2">
    <location>
        <begin position="207"/>
        <end position="219"/>
    </location>
</feature>
<protein>
    <recommendedName>
        <fullName evidence="4">Peptidase A1 domain-containing protein</fullName>
    </recommendedName>
</protein>
<dbReference type="PRINTS" id="PR00792">
    <property type="entry name" value="PEPSIN"/>
</dbReference>
<dbReference type="InterPro" id="IPR033121">
    <property type="entry name" value="PEPTIDASE_A1"/>
</dbReference>
<dbReference type="CDD" id="cd05471">
    <property type="entry name" value="pepsin_like"/>
    <property type="match status" value="1"/>
</dbReference>
<dbReference type="InterPro" id="IPR021109">
    <property type="entry name" value="Peptidase_aspartic_dom_sf"/>
</dbReference>
<evidence type="ECO:0000313" key="5">
    <source>
        <dbReference type="EMBL" id="KAG5167358.1"/>
    </source>
</evidence>
<dbReference type="OrthoDB" id="3089at2759"/>
<name>A0A8H8CJ41_PSICU</name>
<sequence length="606" mass="64253">MKHALFSFCILLALRDVAGGPNPAITPRSELSLDEIARRYTRRTEHGLHLPIVRTSSPSLERRAGATAAIGLGDFIDVTYSVLLTIGAITTPLILDTGSSDLWVMSDACSVGCTGGVGVYPQSSFRYAGVDVALLYGDSTTGTFAQGVIGEDTVDLAGLTLDNQFFAAINRTNTSIAQAGSAGIFGLGFPVNSVIWNNLFTAGAEGSEEKSSKQKRQDEPVYPATHPTIKLGSPFPSFDLRMPKFPSLPATLGEAPARHGTRQTAPRQTTSNRMYNVFASYKTIAPFLPRLVANSVLERPMFSVTLQRDTVDIGGNVGMLSIGELPEGVQNENMTWVPLREYTSSEGGLPAPPDAPEEVYPITWEVMLDGVFFDGELLPLSSLSDSSIQLSALIDTGNSLIRGPADVIDQIQKKLGVNGLFPCSIPHTLAFKIGGQMFPVDPRDFVSQAFQNNVKTCSSNLVATDAPSVGGYQFGWSLGTPFLKGVLSAYYYGNLTYPSQDPPKMGFLSTVPTDADQRLRDAVAAAAKADDNFPAITESAPSGAAKHVPTNSNGIAQSTATGGSHASNGASNAARIYGLLSSSWFSTGMSILFALSFSSTSTALSI</sequence>
<feature type="domain" description="Peptidase A1" evidence="4">
    <location>
        <begin position="80"/>
        <end position="508"/>
    </location>
</feature>
<dbReference type="AlphaFoldDB" id="A0A8H8CJ41"/>
<dbReference type="GO" id="GO:0006508">
    <property type="term" value="P:proteolysis"/>
    <property type="evidence" value="ECO:0007669"/>
    <property type="project" value="InterPro"/>
</dbReference>
<dbReference type="PROSITE" id="PS51767">
    <property type="entry name" value="PEPTIDASE_A1"/>
    <property type="match status" value="1"/>
</dbReference>
<gene>
    <name evidence="5" type="ORF">JR316_007707</name>
</gene>
<dbReference type="EMBL" id="JAFIQS010000007">
    <property type="protein sequence ID" value="KAG5167358.1"/>
    <property type="molecule type" value="Genomic_DNA"/>
</dbReference>
<dbReference type="PANTHER" id="PTHR47966">
    <property type="entry name" value="BETA-SITE APP-CLEAVING ENZYME, ISOFORM A-RELATED"/>
    <property type="match status" value="1"/>
</dbReference>
<dbReference type="SUPFAM" id="SSF50630">
    <property type="entry name" value="Acid proteases"/>
    <property type="match status" value="1"/>
</dbReference>
<dbReference type="InterPro" id="IPR034164">
    <property type="entry name" value="Pepsin-like_dom"/>
</dbReference>
<reference evidence="5" key="1">
    <citation type="submission" date="2021-02" db="EMBL/GenBank/DDBJ databases">
        <title>Psilocybe cubensis genome.</title>
        <authorList>
            <person name="Mckernan K.J."/>
            <person name="Crawford S."/>
            <person name="Trippe A."/>
            <person name="Kane L.T."/>
            <person name="Mclaughlin S."/>
        </authorList>
    </citation>
    <scope>NUCLEOTIDE SEQUENCE [LARGE SCALE GENOMIC DNA]</scope>
    <source>
        <strain evidence="5">MGC-MH-2018</strain>
    </source>
</reference>
<evidence type="ECO:0000256" key="1">
    <source>
        <dbReference type="ARBA" id="ARBA00007447"/>
    </source>
</evidence>
<keyword evidence="3" id="KW-0732">Signal</keyword>
<feature type="region of interest" description="Disordered" evidence="2">
    <location>
        <begin position="538"/>
        <end position="564"/>
    </location>
</feature>
<dbReference type="Pfam" id="PF00026">
    <property type="entry name" value="Asp"/>
    <property type="match status" value="2"/>
</dbReference>